<proteinExistence type="predicted"/>
<organism evidence="5 6">
    <name type="scientific">Deinococcus maricopensis (strain DSM 21211 / LMG 22137 / NRRL B-23946 / LB-34)</name>
    <dbReference type="NCBI Taxonomy" id="709986"/>
    <lineage>
        <taxon>Bacteria</taxon>
        <taxon>Thermotogati</taxon>
        <taxon>Deinococcota</taxon>
        <taxon>Deinococci</taxon>
        <taxon>Deinococcales</taxon>
        <taxon>Deinococcaceae</taxon>
        <taxon>Deinococcus</taxon>
    </lineage>
</organism>
<dbReference type="InterPro" id="IPR037057">
    <property type="entry name" value="DNA_rep_MutH/T2_RE_sf"/>
</dbReference>
<dbReference type="AlphaFoldDB" id="E8U610"/>
<dbReference type="InterPro" id="IPR015210">
    <property type="entry name" value="NaeI"/>
</dbReference>
<name>E8U610_DEIML</name>
<dbReference type="HOGENOM" id="CLU_989446_0_0_0"/>
<evidence type="ECO:0000313" key="6">
    <source>
        <dbReference type="Proteomes" id="UP000008635"/>
    </source>
</evidence>
<dbReference type="GO" id="GO:0009307">
    <property type="term" value="P:DNA restriction-modification system"/>
    <property type="evidence" value="ECO:0007669"/>
    <property type="project" value="InterPro"/>
</dbReference>
<keyword evidence="1" id="KW-0540">Nuclease</keyword>
<dbReference type="CDD" id="cd22338">
    <property type="entry name" value="NaeI-like"/>
    <property type="match status" value="1"/>
</dbReference>
<dbReference type="Gene3D" id="3.40.600.10">
    <property type="entry name" value="DNA mismatch repair MutH/Restriction endonuclease, type II"/>
    <property type="match status" value="1"/>
</dbReference>
<dbReference type="eggNOG" id="ENOG502ZBFM">
    <property type="taxonomic scope" value="Bacteria"/>
</dbReference>
<evidence type="ECO:0000256" key="1">
    <source>
        <dbReference type="ARBA" id="ARBA00022722"/>
    </source>
</evidence>
<reference evidence="6" key="2">
    <citation type="submission" date="2011-01" db="EMBL/GenBank/DDBJ databases">
        <title>The complete genome of Deinococcus maricopensis DSM 21211.</title>
        <authorList>
            <consortium name="US DOE Joint Genome Institute (JGI-PGF)"/>
            <person name="Lucas S."/>
            <person name="Copeland A."/>
            <person name="Lapidus A."/>
            <person name="Goodwin L."/>
            <person name="Pitluck S."/>
            <person name="Kyrpides N."/>
            <person name="Mavromatis K."/>
            <person name="Pagani I."/>
            <person name="Ivanova N."/>
            <person name="Ovchinnikova G."/>
            <person name="Zeytun A."/>
            <person name="Detter J.C."/>
            <person name="Han C."/>
            <person name="Land M."/>
            <person name="Hauser L."/>
            <person name="Markowitz V."/>
            <person name="Cheng J.-F."/>
            <person name="Hugenholtz P."/>
            <person name="Woyke T."/>
            <person name="Wu D."/>
            <person name="Pukall R."/>
            <person name="Gehrich-Schroeter G."/>
            <person name="Brambilla E."/>
            <person name="Klenk H.-P."/>
            <person name="Eisen J.A."/>
        </authorList>
    </citation>
    <scope>NUCLEOTIDE SEQUENCE [LARGE SCALE GENOMIC DNA]</scope>
    <source>
        <strain evidence="6">DSM 21211 / LMG 22137 / NRRL B-23946 / LB-34</strain>
    </source>
</reference>
<accession>E8U610</accession>
<evidence type="ECO:0000313" key="5">
    <source>
        <dbReference type="EMBL" id="ADV66499.1"/>
    </source>
</evidence>
<dbReference type="Gene3D" id="1.10.10.10">
    <property type="entry name" value="Winged helix-like DNA-binding domain superfamily/Winged helix DNA-binding domain"/>
    <property type="match status" value="1"/>
</dbReference>
<dbReference type="Proteomes" id="UP000008635">
    <property type="component" value="Chromosome"/>
</dbReference>
<dbReference type="SUPFAM" id="SSF52980">
    <property type="entry name" value="Restriction endonuclease-like"/>
    <property type="match status" value="1"/>
</dbReference>
<keyword evidence="3" id="KW-0378">Hydrolase</keyword>
<dbReference type="Pfam" id="PF09126">
    <property type="entry name" value="NaeI"/>
    <property type="match status" value="1"/>
</dbReference>
<dbReference type="EMBL" id="CP002454">
    <property type="protein sequence ID" value="ADV66499.1"/>
    <property type="molecule type" value="Genomic_DNA"/>
</dbReference>
<dbReference type="STRING" id="709986.Deima_0844"/>
<feature type="domain" description="Type II restriction enzyme NaeI" evidence="4">
    <location>
        <begin position="18"/>
        <end position="252"/>
    </location>
</feature>
<keyword evidence="6" id="KW-1185">Reference proteome</keyword>
<keyword evidence="2" id="KW-0255">Endonuclease</keyword>
<dbReference type="GO" id="GO:0003677">
    <property type="term" value="F:DNA binding"/>
    <property type="evidence" value="ECO:0007669"/>
    <property type="project" value="InterPro"/>
</dbReference>
<evidence type="ECO:0000259" key="4">
    <source>
        <dbReference type="Pfam" id="PF09126"/>
    </source>
</evidence>
<gene>
    <name evidence="5" type="ordered locus">Deima_0844</name>
</gene>
<protein>
    <recommendedName>
        <fullName evidence="4">Type II restriction enzyme NaeI domain-containing protein</fullName>
    </recommendedName>
</protein>
<dbReference type="REBASE" id="31736">
    <property type="entry name" value="Dma21211ORF843P"/>
</dbReference>
<dbReference type="InterPro" id="IPR011335">
    <property type="entry name" value="Restrct_endonuc-II-like"/>
</dbReference>
<reference evidence="5 6" key="1">
    <citation type="journal article" date="2011" name="Stand. Genomic Sci.">
        <title>Complete genome sequence of Deinococcus maricopensis type strain (LB-34).</title>
        <authorList>
            <person name="Pukall R."/>
            <person name="Zeytun A."/>
            <person name="Lucas S."/>
            <person name="Lapidus A."/>
            <person name="Hammon N."/>
            <person name="Deshpande S."/>
            <person name="Nolan M."/>
            <person name="Cheng J.F."/>
            <person name="Pitluck S."/>
            <person name="Liolios K."/>
            <person name="Pagani I."/>
            <person name="Mikhailova N."/>
            <person name="Ivanova N."/>
            <person name="Mavromatis K."/>
            <person name="Pati A."/>
            <person name="Tapia R."/>
            <person name="Han C."/>
            <person name="Goodwin L."/>
            <person name="Chen A."/>
            <person name="Palaniappan K."/>
            <person name="Land M."/>
            <person name="Hauser L."/>
            <person name="Chang Y.J."/>
            <person name="Jeffries C.D."/>
            <person name="Brambilla E.M."/>
            <person name="Rohde M."/>
            <person name="Goker M."/>
            <person name="Detter J.C."/>
            <person name="Woyke T."/>
            <person name="Bristow J."/>
            <person name="Eisen J.A."/>
            <person name="Markowitz V."/>
            <person name="Hugenholtz P."/>
            <person name="Kyrpides N.C."/>
            <person name="Klenk H.P."/>
        </authorList>
    </citation>
    <scope>NUCLEOTIDE SEQUENCE [LARGE SCALE GENOMIC DNA]</scope>
    <source>
        <strain evidence="6">DSM 21211 / LMG 22137 / NRRL B-23946 / LB-34</strain>
    </source>
</reference>
<dbReference type="KEGG" id="dmr:Deima_0844"/>
<sequence>MRDEILRLIASKKLTPEQFFASVISQSVDEVIDSPRTGRFLFSDLEKTEKTYVGTKVEIIGRNNLDLKREGSLDTIIAGVPVDVKWSADSKWMIPLEYMKKAIKPVCLMIGTRKQGGLTFDVFIGRPEGATGKNRDGKSGLSRGKLKKQAAGTYMPLVENGRLDPEYLSTLSVDARARVMAKRPGQAMVNQLMLESMYRQVPRSAIMAAAQQLDGARRVRQDASRRTPLPYYTLMGKWDSHRDAAAHLGYALDNGMFMPVQHADIAGLPVSLRNAVLNRRD</sequence>
<evidence type="ECO:0000256" key="3">
    <source>
        <dbReference type="ARBA" id="ARBA00022801"/>
    </source>
</evidence>
<evidence type="ECO:0000256" key="2">
    <source>
        <dbReference type="ARBA" id="ARBA00022759"/>
    </source>
</evidence>
<dbReference type="GO" id="GO:0009036">
    <property type="term" value="F:type II site-specific deoxyribonuclease activity"/>
    <property type="evidence" value="ECO:0007669"/>
    <property type="project" value="InterPro"/>
</dbReference>
<dbReference type="InterPro" id="IPR036388">
    <property type="entry name" value="WH-like_DNA-bd_sf"/>
</dbReference>